<comment type="subcellular location">
    <subcellularLocation>
        <location evidence="1 7">Nucleus</location>
    </subcellularLocation>
</comment>
<evidence type="ECO:0000256" key="3">
    <source>
        <dbReference type="ARBA" id="ARBA00022763"/>
    </source>
</evidence>
<feature type="compositionally biased region" description="Acidic residues" evidence="8">
    <location>
        <begin position="193"/>
        <end position="207"/>
    </location>
</feature>
<keyword evidence="5 7" id="KW-0234">DNA repair</keyword>
<dbReference type="Pfam" id="PF08743">
    <property type="entry name" value="Nse4_C"/>
    <property type="match status" value="1"/>
</dbReference>
<evidence type="ECO:0000313" key="11">
    <source>
        <dbReference type="Proteomes" id="UP001303046"/>
    </source>
</evidence>
<evidence type="ECO:0000256" key="2">
    <source>
        <dbReference type="ARBA" id="ARBA00008997"/>
    </source>
</evidence>
<gene>
    <name evidence="10" type="primary">Necator_chrI.g377</name>
    <name evidence="10" type="ORF">RB195_004256</name>
</gene>
<comment type="similarity">
    <text evidence="2 7">Belongs to the NSE4 family.</text>
</comment>
<reference evidence="10 11" key="1">
    <citation type="submission" date="2023-08" db="EMBL/GenBank/DDBJ databases">
        <title>A Necator americanus chromosomal reference genome.</title>
        <authorList>
            <person name="Ilik V."/>
            <person name="Petrzelkova K.J."/>
            <person name="Pardy F."/>
            <person name="Fuh T."/>
            <person name="Niatou-Singa F.S."/>
            <person name="Gouil Q."/>
            <person name="Baker L."/>
            <person name="Ritchie M.E."/>
            <person name="Jex A.R."/>
            <person name="Gazzola D."/>
            <person name="Li H."/>
            <person name="Toshio Fujiwara R."/>
            <person name="Zhan B."/>
            <person name="Aroian R.V."/>
            <person name="Pafco B."/>
            <person name="Schwarz E.M."/>
        </authorList>
    </citation>
    <scope>NUCLEOTIDE SEQUENCE [LARGE SCALE GENOMIC DNA]</scope>
    <source>
        <strain evidence="10 11">Aroian</strain>
        <tissue evidence="10">Whole animal</tissue>
    </source>
</reference>
<evidence type="ECO:0000256" key="5">
    <source>
        <dbReference type="ARBA" id="ARBA00023204"/>
    </source>
</evidence>
<comment type="caution">
    <text evidence="10">The sequence shown here is derived from an EMBL/GenBank/DDBJ whole genome shotgun (WGS) entry which is preliminary data.</text>
</comment>
<comment type="subunit">
    <text evidence="7">Component of the SMC5-SMC6 complex.</text>
</comment>
<accession>A0ABR1BH37</accession>
<evidence type="ECO:0000256" key="8">
    <source>
        <dbReference type="SAM" id="MobiDB-lite"/>
    </source>
</evidence>
<feature type="region of interest" description="Disordered" evidence="8">
    <location>
        <begin position="187"/>
        <end position="227"/>
    </location>
</feature>
<dbReference type="Proteomes" id="UP001303046">
    <property type="component" value="Unassembled WGS sequence"/>
</dbReference>
<evidence type="ECO:0000256" key="4">
    <source>
        <dbReference type="ARBA" id="ARBA00023172"/>
    </source>
</evidence>
<keyword evidence="6 7" id="KW-0539">Nucleus</keyword>
<evidence type="ECO:0000256" key="6">
    <source>
        <dbReference type="ARBA" id="ARBA00023242"/>
    </source>
</evidence>
<evidence type="ECO:0000256" key="1">
    <source>
        <dbReference type="ARBA" id="ARBA00004123"/>
    </source>
</evidence>
<evidence type="ECO:0000259" key="9">
    <source>
        <dbReference type="Pfam" id="PF08743"/>
    </source>
</evidence>
<sequence>MDVLGPRLFVPDVNIYHLKRGKLKFYQNHMTFMPRPLRDNNSNDDESDEEPSVREDGLTRAQLEEATRLNSQVGAVDPTEQFAKRASIREAYQDICSQFEGEQRTNANENTDLIENLGKSFDNVDRSYRSVGAGGKELAADADTLLSMAKVLMTQMQSFQSSNAERTVTAAKFADALTLFLTSEPTTSAPIIDGEDNELLKEDDEEFDREHSPTTSISTQDSQSRRSVAPKISLNQWAWLGRQDLGTLTYDVSFDYQSIRSIVVEDSAESCSMKPKKERAKRGKDEKEAAVVLTNKQNQGDDDEISVAKELDKVRKSLKRAWKDTPNVDFYSFVIDPTDFAKSVENMFYVSFLVKDGRVRLSVGEDGLPVLVHVSSEERERLHVDDRSAAETHQAIFSFNYEMWEAMVQVMDLNKSTSTQNQ</sequence>
<comment type="function">
    <text evidence="7">Component of the SMC5-SMC6 complex, that promotes sister chromatid alignment after DNA damage and facilitates double-stranded DNA breaks (DSBs) repair via homologous recombination between sister chromatids.</text>
</comment>
<feature type="compositionally biased region" description="Polar residues" evidence="8">
    <location>
        <begin position="213"/>
        <end position="226"/>
    </location>
</feature>
<keyword evidence="11" id="KW-1185">Reference proteome</keyword>
<name>A0ABR1BH37_NECAM</name>
<protein>
    <recommendedName>
        <fullName evidence="7">Non-structural maintenance of chromosomes element 4</fullName>
    </recommendedName>
</protein>
<evidence type="ECO:0000256" key="7">
    <source>
        <dbReference type="RuleBase" id="RU365071"/>
    </source>
</evidence>
<feature type="region of interest" description="Disordered" evidence="8">
    <location>
        <begin position="33"/>
        <end position="57"/>
    </location>
</feature>
<keyword evidence="4 7" id="KW-0233">DNA recombination</keyword>
<dbReference type="PANTHER" id="PTHR16140">
    <property type="entry name" value="NON-STRUCTURAL MAINTENANCE OF CHROMOSOMES ELEMENT 4"/>
    <property type="match status" value="1"/>
</dbReference>
<organism evidence="10 11">
    <name type="scientific">Necator americanus</name>
    <name type="common">Human hookworm</name>
    <dbReference type="NCBI Taxonomy" id="51031"/>
    <lineage>
        <taxon>Eukaryota</taxon>
        <taxon>Metazoa</taxon>
        <taxon>Ecdysozoa</taxon>
        <taxon>Nematoda</taxon>
        <taxon>Chromadorea</taxon>
        <taxon>Rhabditida</taxon>
        <taxon>Rhabditina</taxon>
        <taxon>Rhabditomorpha</taxon>
        <taxon>Strongyloidea</taxon>
        <taxon>Ancylostomatidae</taxon>
        <taxon>Bunostominae</taxon>
        <taxon>Necator</taxon>
    </lineage>
</organism>
<dbReference type="PANTHER" id="PTHR16140:SF0">
    <property type="entry name" value="NON-STRUCTURAL MAINTENANCE OF CHROMOSOMES ELEMENT 4"/>
    <property type="match status" value="1"/>
</dbReference>
<proteinExistence type="inferred from homology"/>
<feature type="domain" description="Non-structural maintenance of chromosome element 4 C-terminal" evidence="9">
    <location>
        <begin position="328"/>
        <end position="416"/>
    </location>
</feature>
<dbReference type="InterPro" id="IPR014854">
    <property type="entry name" value="Nse4_C"/>
</dbReference>
<dbReference type="InterPro" id="IPR027786">
    <property type="entry name" value="Nse4/EID"/>
</dbReference>
<dbReference type="EMBL" id="JAVFWL010000001">
    <property type="protein sequence ID" value="KAK6725827.1"/>
    <property type="molecule type" value="Genomic_DNA"/>
</dbReference>
<keyword evidence="3 7" id="KW-0227">DNA damage</keyword>
<evidence type="ECO:0000313" key="10">
    <source>
        <dbReference type="EMBL" id="KAK6725827.1"/>
    </source>
</evidence>